<comment type="caution">
    <text evidence="1">The sequence shown here is derived from an EMBL/GenBank/DDBJ whole genome shotgun (WGS) entry which is preliminary data.</text>
</comment>
<organism evidence="1 2">
    <name type="scientific">Rhodococcoides corynebacterioides</name>
    <dbReference type="NCBI Taxonomy" id="53972"/>
    <lineage>
        <taxon>Bacteria</taxon>
        <taxon>Bacillati</taxon>
        <taxon>Actinomycetota</taxon>
        <taxon>Actinomycetes</taxon>
        <taxon>Mycobacteriales</taxon>
        <taxon>Nocardiaceae</taxon>
        <taxon>Rhodococcoides</taxon>
    </lineage>
</organism>
<protein>
    <recommendedName>
        <fullName evidence="3">Oxidoreductase</fullName>
    </recommendedName>
</protein>
<reference evidence="1 2" key="1">
    <citation type="submission" date="2021-01" db="EMBL/GenBank/DDBJ databases">
        <title>Genomics of switchgrass bacterial isolates.</title>
        <authorList>
            <person name="Shade A."/>
        </authorList>
    </citation>
    <scope>NUCLEOTIDE SEQUENCE [LARGE SCALE GENOMIC DNA]</scope>
    <source>
        <strain evidence="1 2">PvP111</strain>
    </source>
</reference>
<proteinExistence type="predicted"/>
<keyword evidence="2" id="KW-1185">Reference proteome</keyword>
<dbReference type="Proteomes" id="UP000703038">
    <property type="component" value="Unassembled WGS sequence"/>
</dbReference>
<dbReference type="RefSeq" id="WP_204869667.1">
    <property type="nucleotide sequence ID" value="NZ_JAFBBK010000001.1"/>
</dbReference>
<name>A0ABS2KYI0_9NOCA</name>
<evidence type="ECO:0000313" key="2">
    <source>
        <dbReference type="Proteomes" id="UP000703038"/>
    </source>
</evidence>
<sequence>MTSSATDPLGPILELEGVRDAAERARNALGEVHRHKANRRGWKATAAEAAVRAARASAAMEGSSTAMPEEGEAAPPLLAGALRVAQALDGDSLPIMVGVWQRAPLQALARLHLLAAADLATTQDDLGRPRADAADRLAFLADLVTGATKAPAPVLAAVVHGELLALKPFGTADGIVARAASRLVAVSTGFDPHNLGVPEISWAKRLAAYRTGADGFARGTEQGVGSWVLLCCGTFEAGAAEATTIADNSV</sequence>
<evidence type="ECO:0000313" key="1">
    <source>
        <dbReference type="EMBL" id="MBM7416989.1"/>
    </source>
</evidence>
<evidence type="ECO:0008006" key="3">
    <source>
        <dbReference type="Google" id="ProtNLM"/>
    </source>
</evidence>
<gene>
    <name evidence="1" type="ORF">JOE42_003722</name>
</gene>
<dbReference type="EMBL" id="JAFBBK010000001">
    <property type="protein sequence ID" value="MBM7416989.1"/>
    <property type="molecule type" value="Genomic_DNA"/>
</dbReference>
<accession>A0ABS2KYI0</accession>